<feature type="transmembrane region" description="Helical" evidence="8">
    <location>
        <begin position="63"/>
        <end position="88"/>
    </location>
</feature>
<dbReference type="PANTHER" id="PTHR48022">
    <property type="entry name" value="PLASTIDIC GLUCOSE TRANSPORTER 4"/>
    <property type="match status" value="1"/>
</dbReference>
<dbReference type="Pfam" id="PF00083">
    <property type="entry name" value="Sugar_tr"/>
    <property type="match status" value="1"/>
</dbReference>
<proteinExistence type="inferred from homology"/>
<evidence type="ECO:0000256" key="6">
    <source>
        <dbReference type="ARBA" id="ARBA00023136"/>
    </source>
</evidence>
<feature type="transmembrane region" description="Helical" evidence="8">
    <location>
        <begin position="486"/>
        <end position="505"/>
    </location>
</feature>
<comment type="subcellular location">
    <subcellularLocation>
        <location evidence="1">Membrane</location>
        <topology evidence="1">Multi-pass membrane protein</topology>
    </subcellularLocation>
</comment>
<dbReference type="InterPro" id="IPR005828">
    <property type="entry name" value="MFS_sugar_transport-like"/>
</dbReference>
<evidence type="ECO:0000256" key="1">
    <source>
        <dbReference type="ARBA" id="ARBA00004141"/>
    </source>
</evidence>
<evidence type="ECO:0000256" key="5">
    <source>
        <dbReference type="ARBA" id="ARBA00022989"/>
    </source>
</evidence>
<dbReference type="InterPro" id="IPR003663">
    <property type="entry name" value="Sugar/inositol_transpt"/>
</dbReference>
<feature type="transmembrane region" description="Helical" evidence="8">
    <location>
        <begin position="169"/>
        <end position="190"/>
    </location>
</feature>
<dbReference type="PROSITE" id="PS50850">
    <property type="entry name" value="MFS"/>
    <property type="match status" value="1"/>
</dbReference>
<evidence type="ECO:0000259" key="9">
    <source>
        <dbReference type="PROSITE" id="PS50850"/>
    </source>
</evidence>
<feature type="domain" description="Major facilitator superfamily (MFS) profile" evidence="9">
    <location>
        <begin position="66"/>
        <end position="511"/>
    </location>
</feature>
<dbReference type="SUPFAM" id="SSF103473">
    <property type="entry name" value="MFS general substrate transporter"/>
    <property type="match status" value="1"/>
</dbReference>
<evidence type="ECO:0000313" key="11">
    <source>
        <dbReference type="Proteomes" id="UP000697127"/>
    </source>
</evidence>
<reference evidence="10" key="1">
    <citation type="submission" date="2020-11" db="EMBL/GenBank/DDBJ databases">
        <title>Kefir isolates.</title>
        <authorList>
            <person name="Marcisauskas S."/>
            <person name="Kim Y."/>
            <person name="Blasche S."/>
        </authorList>
    </citation>
    <scope>NUCLEOTIDE SEQUENCE</scope>
    <source>
        <strain evidence="10">Olga-1</strain>
    </source>
</reference>
<dbReference type="Proteomes" id="UP000697127">
    <property type="component" value="Unassembled WGS sequence"/>
</dbReference>
<evidence type="ECO:0000256" key="3">
    <source>
        <dbReference type="ARBA" id="ARBA00022448"/>
    </source>
</evidence>
<dbReference type="NCBIfam" id="TIGR00879">
    <property type="entry name" value="SP"/>
    <property type="match status" value="1"/>
</dbReference>
<protein>
    <recommendedName>
        <fullName evidence="9">Major facilitator superfamily (MFS) profile domain-containing protein</fullName>
    </recommendedName>
</protein>
<dbReference type="Gene3D" id="1.20.1250.20">
    <property type="entry name" value="MFS general substrate transporter like domains"/>
    <property type="match status" value="1"/>
</dbReference>
<feature type="transmembrane region" description="Helical" evidence="8">
    <location>
        <begin position="325"/>
        <end position="347"/>
    </location>
</feature>
<feature type="transmembrane region" description="Helical" evidence="8">
    <location>
        <begin position="458"/>
        <end position="480"/>
    </location>
</feature>
<evidence type="ECO:0000256" key="2">
    <source>
        <dbReference type="ARBA" id="ARBA00010992"/>
    </source>
</evidence>
<sequence>MSEEKQQYDISLHSVSTENAAKIEDPNIPIEEKTKLLLNSLKELDSDEKRLTIIESFKQYPSVLFWALFMSFGIVACGYDQALISTFYASPNFQKKYGVPDPNNPGSYMITAAWQTGLSMGSPVGQVIGPLMVPFFTEPYGRKKVMILFTVLLTCFNFIQFFAENIQTLCAGEIIAGVIWGTFVSLSPLYSSEISPSSMRPVVSSLNNIAFIIGQFVAAGVQAGCQNSRTDKWAYKIPFAVQWGWSLIIFAGIYWCPESPWWLVKKGKFDEAKKSMRSLGWKVSEDQLDKRVQIMYDTGKLEEEIESSASYMACFSKKALHRTEVTIMVFVNQILVGNWYVSYLTYFFSLAGLGTKQSFNLSVGTNAIGLVFCIASWWIMEKYSIRNLYIGGCFFLFVVLVIMGGLDCGPDYNTNGSIRYAMASMLILWNAGYQVSIGPITFNIMSEAPSTQLKSRSIGLSIATSSIFAIAMAVGLPYMFAAGWRGKTGFLFGGLSFLCFVWSYYRLPEMKNRTYQEIDVMFERGIPAREFEHYDCNANETLP</sequence>
<dbReference type="InterPro" id="IPR050360">
    <property type="entry name" value="MFS_Sugar_Transporters"/>
</dbReference>
<gene>
    <name evidence="10" type="ORF">C6P40_002094</name>
</gene>
<dbReference type="PROSITE" id="PS00217">
    <property type="entry name" value="SUGAR_TRANSPORT_2"/>
    <property type="match status" value="1"/>
</dbReference>
<organism evidence="10 11">
    <name type="scientific">Pichia californica</name>
    <dbReference type="NCBI Taxonomy" id="460514"/>
    <lineage>
        <taxon>Eukaryota</taxon>
        <taxon>Fungi</taxon>
        <taxon>Dikarya</taxon>
        <taxon>Ascomycota</taxon>
        <taxon>Saccharomycotina</taxon>
        <taxon>Pichiomycetes</taxon>
        <taxon>Pichiales</taxon>
        <taxon>Pichiaceae</taxon>
        <taxon>Pichia</taxon>
    </lineage>
</organism>
<feature type="transmembrane region" description="Helical" evidence="8">
    <location>
        <begin position="359"/>
        <end position="380"/>
    </location>
</feature>
<evidence type="ECO:0000313" key="10">
    <source>
        <dbReference type="EMBL" id="KAG0687613.1"/>
    </source>
</evidence>
<evidence type="ECO:0000256" key="7">
    <source>
        <dbReference type="RuleBase" id="RU003346"/>
    </source>
</evidence>
<comment type="similarity">
    <text evidence="2 7">Belongs to the major facilitator superfamily. Sugar transporter (TC 2.A.1.1) family.</text>
</comment>
<feature type="transmembrane region" description="Helical" evidence="8">
    <location>
        <begin position="243"/>
        <end position="264"/>
    </location>
</feature>
<dbReference type="InterPro" id="IPR005829">
    <property type="entry name" value="Sugar_transporter_CS"/>
</dbReference>
<keyword evidence="4 8" id="KW-0812">Transmembrane</keyword>
<feature type="transmembrane region" description="Helical" evidence="8">
    <location>
        <begin position="387"/>
        <end position="406"/>
    </location>
</feature>
<evidence type="ECO:0000256" key="4">
    <source>
        <dbReference type="ARBA" id="ARBA00022692"/>
    </source>
</evidence>
<dbReference type="PANTHER" id="PTHR48022:SF83">
    <property type="entry name" value="MAJOR FACILITATOR SUPERFAMILY (MFS) PROFILE DOMAIN-CONTAINING PROTEIN"/>
    <property type="match status" value="1"/>
</dbReference>
<comment type="caution">
    <text evidence="10">The sequence shown here is derived from an EMBL/GenBank/DDBJ whole genome shotgun (WGS) entry which is preliminary data.</text>
</comment>
<dbReference type="InterPro" id="IPR036259">
    <property type="entry name" value="MFS_trans_sf"/>
</dbReference>
<dbReference type="InterPro" id="IPR020846">
    <property type="entry name" value="MFS_dom"/>
</dbReference>
<keyword evidence="5 8" id="KW-1133">Transmembrane helix</keyword>
<keyword evidence="3 7" id="KW-0813">Transport</keyword>
<dbReference type="FunFam" id="1.20.1250.20:FF:000078">
    <property type="entry name" value="MFS maltose transporter, putative"/>
    <property type="match status" value="1"/>
</dbReference>
<dbReference type="GO" id="GO:0005351">
    <property type="term" value="F:carbohydrate:proton symporter activity"/>
    <property type="evidence" value="ECO:0007669"/>
    <property type="project" value="TreeGrafter"/>
</dbReference>
<feature type="transmembrane region" description="Helical" evidence="8">
    <location>
        <begin position="426"/>
        <end position="446"/>
    </location>
</feature>
<dbReference type="AlphaFoldDB" id="A0A9P6WKB4"/>
<evidence type="ECO:0000256" key="8">
    <source>
        <dbReference type="SAM" id="Phobius"/>
    </source>
</evidence>
<name>A0A9P6WKB4_9ASCO</name>
<dbReference type="GO" id="GO:0016020">
    <property type="term" value="C:membrane"/>
    <property type="evidence" value="ECO:0007669"/>
    <property type="project" value="UniProtKB-SubCell"/>
</dbReference>
<accession>A0A9P6WKB4</accession>
<dbReference type="EMBL" id="PUHW01000237">
    <property type="protein sequence ID" value="KAG0687613.1"/>
    <property type="molecule type" value="Genomic_DNA"/>
</dbReference>
<feature type="transmembrane region" description="Helical" evidence="8">
    <location>
        <begin position="145"/>
        <end position="163"/>
    </location>
</feature>
<keyword evidence="6 8" id="KW-0472">Membrane</keyword>
<keyword evidence="11" id="KW-1185">Reference proteome</keyword>